<dbReference type="InterPro" id="IPR036661">
    <property type="entry name" value="Luciferase-like_sf"/>
</dbReference>
<dbReference type="AlphaFoldDB" id="A0A6N7Z0A7"/>
<dbReference type="Pfam" id="PF00296">
    <property type="entry name" value="Bac_luciferase"/>
    <property type="match status" value="1"/>
</dbReference>
<keyword evidence="4" id="KW-1185">Reference proteome</keyword>
<organism evidence="3 4">
    <name type="scientific">Amycolatopsis pithecellobii</name>
    <dbReference type="NCBI Taxonomy" id="664692"/>
    <lineage>
        <taxon>Bacteria</taxon>
        <taxon>Bacillati</taxon>
        <taxon>Actinomycetota</taxon>
        <taxon>Actinomycetes</taxon>
        <taxon>Pseudonocardiales</taxon>
        <taxon>Pseudonocardiaceae</taxon>
        <taxon>Amycolatopsis</taxon>
    </lineage>
</organism>
<dbReference type="PANTHER" id="PTHR43244:SF1">
    <property type="entry name" value="5,10-METHYLENETETRAHYDROMETHANOPTERIN REDUCTASE"/>
    <property type="match status" value="1"/>
</dbReference>
<dbReference type="GO" id="GO:0016705">
    <property type="term" value="F:oxidoreductase activity, acting on paired donors, with incorporation or reduction of molecular oxygen"/>
    <property type="evidence" value="ECO:0007669"/>
    <property type="project" value="InterPro"/>
</dbReference>
<dbReference type="SUPFAM" id="SSF51679">
    <property type="entry name" value="Bacterial luciferase-like"/>
    <property type="match status" value="1"/>
</dbReference>
<accession>A0A6N7Z0A7</accession>
<comment type="caution">
    <text evidence="3">The sequence shown here is derived from an EMBL/GenBank/DDBJ whole genome shotgun (WGS) entry which is preliminary data.</text>
</comment>
<evidence type="ECO:0000313" key="3">
    <source>
        <dbReference type="EMBL" id="MTD53181.1"/>
    </source>
</evidence>
<dbReference type="RefSeq" id="WP_154755429.1">
    <property type="nucleotide sequence ID" value="NZ_WMBA01000004.1"/>
</dbReference>
<keyword evidence="1" id="KW-0560">Oxidoreductase</keyword>
<dbReference type="Proteomes" id="UP000440096">
    <property type="component" value="Unassembled WGS sequence"/>
</dbReference>
<name>A0A6N7Z0A7_9PSEU</name>
<dbReference type="OrthoDB" id="9775082at2"/>
<reference evidence="3 4" key="1">
    <citation type="submission" date="2019-11" db="EMBL/GenBank/DDBJ databases">
        <title>Draft genome of Amycolatopsis RM579.</title>
        <authorList>
            <person name="Duangmal K."/>
            <person name="Mingma R."/>
        </authorList>
    </citation>
    <scope>NUCLEOTIDE SEQUENCE [LARGE SCALE GENOMIC DNA]</scope>
    <source>
        <strain evidence="3 4">RM579</strain>
    </source>
</reference>
<feature type="domain" description="Luciferase-like" evidence="2">
    <location>
        <begin position="20"/>
        <end position="309"/>
    </location>
</feature>
<sequence length="334" mass="35441">MTDTTTTIAGLDIAVGSRERRRDEIVRIARAADEAGAGAIWVTESMGRDAFSILTELALTTSRIALGTGIVNVYSRTPTALAQAAASLLELMGTRTLNLGLGTSGRALVEGYHGVPYQRPVARLAETVRVLDTAFSTGKLPPDGTVFPLGGLPLGIDADRDRLRLYVAGLTPRTLEVTGAYADGWLPIWPSRSGRGGALRAVETAAEAAGRPRPAVAGYLYTVVGAEPGPLRATLAWYIAANGTAYRRLFESYGFGEQVERICGLWAAGDRDLARRAVTDEMLDDSTLRGAPTEVLRQAAAFRRAGVDRPVLRLPGQVSTGDCLRMITALAGTT</sequence>
<evidence type="ECO:0000313" key="4">
    <source>
        <dbReference type="Proteomes" id="UP000440096"/>
    </source>
</evidence>
<proteinExistence type="predicted"/>
<evidence type="ECO:0000259" key="2">
    <source>
        <dbReference type="Pfam" id="PF00296"/>
    </source>
</evidence>
<dbReference type="CDD" id="cd01097">
    <property type="entry name" value="Tetrahydromethanopterin_reductase"/>
    <property type="match status" value="1"/>
</dbReference>
<dbReference type="InterPro" id="IPR011251">
    <property type="entry name" value="Luciferase-like_dom"/>
</dbReference>
<protein>
    <submittedName>
        <fullName evidence="3">LLM class flavin-dependent oxidoreductase</fullName>
    </submittedName>
</protein>
<dbReference type="EMBL" id="WMBA01000004">
    <property type="protein sequence ID" value="MTD53181.1"/>
    <property type="molecule type" value="Genomic_DNA"/>
</dbReference>
<dbReference type="PANTHER" id="PTHR43244">
    <property type="match status" value="1"/>
</dbReference>
<evidence type="ECO:0000256" key="1">
    <source>
        <dbReference type="ARBA" id="ARBA00023002"/>
    </source>
</evidence>
<dbReference type="Gene3D" id="3.20.20.30">
    <property type="entry name" value="Luciferase-like domain"/>
    <property type="match status" value="1"/>
</dbReference>
<dbReference type="InterPro" id="IPR050564">
    <property type="entry name" value="F420-G6PD/mer"/>
</dbReference>
<gene>
    <name evidence="3" type="ORF">GKO32_04190</name>
</gene>